<feature type="domain" description="Amine oxidase" evidence="1">
    <location>
        <begin position="10"/>
        <end position="265"/>
    </location>
</feature>
<dbReference type="InterPro" id="IPR050464">
    <property type="entry name" value="Zeta_carotene_desat/Oxidored"/>
</dbReference>
<keyword evidence="3" id="KW-1185">Reference proteome</keyword>
<evidence type="ECO:0000313" key="3">
    <source>
        <dbReference type="Proteomes" id="UP000761264"/>
    </source>
</evidence>
<dbReference type="InterPro" id="IPR036188">
    <property type="entry name" value="FAD/NAD-bd_sf"/>
</dbReference>
<sequence length="453" mass="49399">MKIAVVGAGITGLGAAWALDKSHDVTLFESEGRLGGHANTVDITLGGAPLAVDTGFIVYNELAYPNLTRLFEALAVPTQRSDMSFSVSLDNGRLEYRGSAAGLFIQKRNLLRPRFWSMLRDLLRFYRDAPGAMREAETASMSLGELLTHGGYGEAFTRDHLLPMGSAIWSTPLEDMLAFPAQSFIQFCENHGLLLMKGRPQWRTVTGGSREYVSRIRDALRGEVRLASPIAALRRAPDGVYLRAAGRDEERFDQVVLACHADQALRMLGAGATNKERAVLGAFRYEENRALLHTDASLMPRRRGAWASWNYTSGSIAAPADGATLGDFDTQKVSVTYWMNQLQGIDRRHPLFVTLNPEREPALGSVLRSFVYDHPLFDAAALQAQRTLPDIQGSLRTWFCGSYCGYGFHEDGLQAGLGVAAALGAPAPWAQDVIPRSPAAEAVVPAAVMEAAE</sequence>
<evidence type="ECO:0000313" key="2">
    <source>
        <dbReference type="EMBL" id="NIA72116.1"/>
    </source>
</evidence>
<dbReference type="Gene3D" id="3.50.50.60">
    <property type="entry name" value="FAD/NAD(P)-binding domain"/>
    <property type="match status" value="1"/>
</dbReference>
<dbReference type="SUPFAM" id="SSF51905">
    <property type="entry name" value="FAD/NAD(P)-binding domain"/>
    <property type="match status" value="1"/>
</dbReference>
<dbReference type="PANTHER" id="PTHR42923:SF17">
    <property type="entry name" value="AMINE OXIDASE DOMAIN-CONTAINING PROTEIN"/>
    <property type="match status" value="1"/>
</dbReference>
<dbReference type="EMBL" id="JAAQPH010000033">
    <property type="protein sequence ID" value="NIA72116.1"/>
    <property type="molecule type" value="Genomic_DNA"/>
</dbReference>
<organism evidence="2 3">
    <name type="scientific">Pelagibius litoralis</name>
    <dbReference type="NCBI Taxonomy" id="374515"/>
    <lineage>
        <taxon>Bacteria</taxon>
        <taxon>Pseudomonadati</taxon>
        <taxon>Pseudomonadota</taxon>
        <taxon>Alphaproteobacteria</taxon>
        <taxon>Rhodospirillales</taxon>
        <taxon>Rhodovibrionaceae</taxon>
        <taxon>Pelagibius</taxon>
    </lineage>
</organism>
<dbReference type="PANTHER" id="PTHR42923">
    <property type="entry name" value="PROTOPORPHYRINOGEN OXIDASE"/>
    <property type="match status" value="1"/>
</dbReference>
<protein>
    <submittedName>
        <fullName evidence="2">NAD(P)-binding protein</fullName>
    </submittedName>
</protein>
<dbReference type="Proteomes" id="UP000761264">
    <property type="component" value="Unassembled WGS sequence"/>
</dbReference>
<proteinExistence type="predicted"/>
<name>A0A967F2R1_9PROT</name>
<accession>A0A967F2R1</accession>
<comment type="caution">
    <text evidence="2">The sequence shown here is derived from an EMBL/GenBank/DDBJ whole genome shotgun (WGS) entry which is preliminary data.</text>
</comment>
<dbReference type="RefSeq" id="WP_167230893.1">
    <property type="nucleotide sequence ID" value="NZ_JAAQPH010000033.1"/>
</dbReference>
<dbReference type="Gene3D" id="1.10.405.20">
    <property type="match status" value="1"/>
</dbReference>
<dbReference type="Gene3D" id="3.30.70.1990">
    <property type="match status" value="1"/>
</dbReference>
<dbReference type="Pfam" id="PF01593">
    <property type="entry name" value="Amino_oxidase"/>
    <property type="match status" value="1"/>
</dbReference>
<evidence type="ECO:0000259" key="1">
    <source>
        <dbReference type="Pfam" id="PF01593"/>
    </source>
</evidence>
<dbReference type="InterPro" id="IPR002937">
    <property type="entry name" value="Amino_oxidase"/>
</dbReference>
<reference evidence="2" key="1">
    <citation type="submission" date="2020-03" db="EMBL/GenBank/DDBJ databases">
        <title>Genome of Pelagibius litoralis DSM 21314T.</title>
        <authorList>
            <person name="Wang G."/>
        </authorList>
    </citation>
    <scope>NUCLEOTIDE SEQUENCE</scope>
    <source>
        <strain evidence="2">DSM 21314</strain>
    </source>
</reference>
<gene>
    <name evidence="2" type="ORF">HBA54_26350</name>
</gene>
<dbReference type="FunFam" id="1.10.405.20:FF:000001">
    <property type="entry name" value="Amine oxidase"/>
    <property type="match status" value="1"/>
</dbReference>
<dbReference type="GO" id="GO:0016491">
    <property type="term" value="F:oxidoreductase activity"/>
    <property type="evidence" value="ECO:0007669"/>
    <property type="project" value="InterPro"/>
</dbReference>
<dbReference type="AlphaFoldDB" id="A0A967F2R1"/>